<dbReference type="Proteomes" id="UP000013776">
    <property type="component" value="Unassembled WGS sequence"/>
</dbReference>
<reference evidence="1 2" key="1">
    <citation type="journal article" date="2013" name="MBio">
        <title>Genome sequencing of the plant pathogen Taphrina deformans, the causal agent of peach leaf curl.</title>
        <authorList>
            <person name="Cisse O.H."/>
            <person name="Almeida J.M.G.C.F."/>
            <person name="Fonseca A."/>
            <person name="Kumar A.A."/>
            <person name="Salojaervi J."/>
            <person name="Overmyer K."/>
            <person name="Hauser P.M."/>
            <person name="Pagni M."/>
        </authorList>
    </citation>
    <scope>NUCLEOTIDE SEQUENCE [LARGE SCALE GENOMIC DNA]</scope>
    <source>
        <strain evidence="2">PYCC 5710 / ATCC 11124 / CBS 356.35 / IMI 108563 / JCM 9778 / NBRC 8474</strain>
    </source>
</reference>
<dbReference type="OrthoDB" id="5544375at2759"/>
<dbReference type="VEuPathDB" id="FungiDB:TAPDE_001722"/>
<sequence>MGASSSKNVTPEEGHIFRNSTVPVSFSAPLVQRLEESTISETDRQLMIESLVQERVAQELQKLRNSESEAFANTTYDLSKQNIAAETNSDLNSVILEADVQELKRKLKRSSQYSELTGTKLVDTTQSKVVQCLREKKDRSLDCKAEVDAFKASVRELQKEFSAKYH</sequence>
<dbReference type="InterPro" id="IPR012471">
    <property type="entry name" value="DUF1690"/>
</dbReference>
<evidence type="ECO:0000313" key="1">
    <source>
        <dbReference type="EMBL" id="CCG81849.1"/>
    </source>
</evidence>
<dbReference type="Pfam" id="PF07956">
    <property type="entry name" value="DUF1690"/>
    <property type="match status" value="1"/>
</dbReference>
<protein>
    <submittedName>
        <fullName evidence="1">Uncharacterized protein</fullName>
    </submittedName>
</protein>
<gene>
    <name evidence="1" type="ORF">TAPDE_001722</name>
</gene>
<evidence type="ECO:0000313" key="2">
    <source>
        <dbReference type="Proteomes" id="UP000013776"/>
    </source>
</evidence>
<dbReference type="eggNOG" id="ENOG502SDJV">
    <property type="taxonomic scope" value="Eukaryota"/>
</dbReference>
<proteinExistence type="predicted"/>
<comment type="caution">
    <text evidence="1">The sequence shown here is derived from an EMBL/GenBank/DDBJ whole genome shotgun (WGS) entry which is preliminary data.</text>
</comment>
<dbReference type="AlphaFoldDB" id="R4X8E0"/>
<keyword evidence="2" id="KW-1185">Reference proteome</keyword>
<organism evidence="1 2">
    <name type="scientific">Taphrina deformans (strain PYCC 5710 / ATCC 11124 / CBS 356.35 / IMI 108563 / JCM 9778 / NBRC 8474)</name>
    <name type="common">Peach leaf curl fungus</name>
    <name type="synonym">Lalaria deformans</name>
    <dbReference type="NCBI Taxonomy" id="1097556"/>
    <lineage>
        <taxon>Eukaryota</taxon>
        <taxon>Fungi</taxon>
        <taxon>Dikarya</taxon>
        <taxon>Ascomycota</taxon>
        <taxon>Taphrinomycotina</taxon>
        <taxon>Taphrinomycetes</taxon>
        <taxon>Taphrinales</taxon>
        <taxon>Taphrinaceae</taxon>
        <taxon>Taphrina</taxon>
    </lineage>
</organism>
<name>R4X8E0_TAPDE</name>
<accession>R4X8E0</accession>
<dbReference type="EMBL" id="CAHR02000061">
    <property type="protein sequence ID" value="CCG81849.1"/>
    <property type="molecule type" value="Genomic_DNA"/>
</dbReference>